<accession>A0A517P136</accession>
<dbReference type="PROSITE" id="PS50880">
    <property type="entry name" value="TOPRIM"/>
    <property type="match status" value="1"/>
</dbReference>
<dbReference type="InterPro" id="IPR013237">
    <property type="entry name" value="Phage_T7_Gp4_N"/>
</dbReference>
<feature type="region of interest" description="Disordered" evidence="1">
    <location>
        <begin position="110"/>
        <end position="131"/>
    </location>
</feature>
<name>A0A517P136_9BACT</name>
<sequence length="350" mass="38065">MTRPSWSHINSVARGRWVEILAAAGIPADRLDGRGHACPRCGGSDRFSAFENIQQRGAVHCRHCFTSGSSIRPGNGIATLMWWAGGTFTSTLDWLSDHLGVGEASGSGHNRDWIGASGSPTHQPAKPRESTAAEVRRMTQLTSHAMRCITAVQFHELSNHLGISESSLRSLCVGYSTDYQATTWPMRNSQGDVVGIRLRSTVDDKKWSVRGSRSGLFLSRNHRPDGERVFIVEGPSDLAAALDLEIACIGRPSCCGGTHQIGQYLARVGYRQATIIADRDEAGIAGAMSLAKRLSMRGVTTSVVTVADHAKDLRQWRQKGATKTDVQTLDVIQHFAARPISEQLNFDFAA</sequence>
<evidence type="ECO:0000256" key="1">
    <source>
        <dbReference type="SAM" id="MobiDB-lite"/>
    </source>
</evidence>
<keyword evidence="4" id="KW-1185">Reference proteome</keyword>
<keyword evidence="3" id="KW-0547">Nucleotide-binding</keyword>
<keyword evidence="3" id="KW-0347">Helicase</keyword>
<dbReference type="InterPro" id="IPR006171">
    <property type="entry name" value="TOPRIM_dom"/>
</dbReference>
<reference evidence="3 4" key="1">
    <citation type="submission" date="2019-02" db="EMBL/GenBank/DDBJ databases">
        <title>Deep-cultivation of Planctomycetes and their phenomic and genomic characterization uncovers novel biology.</title>
        <authorList>
            <person name="Wiegand S."/>
            <person name="Jogler M."/>
            <person name="Boedeker C."/>
            <person name="Pinto D."/>
            <person name="Vollmers J."/>
            <person name="Rivas-Marin E."/>
            <person name="Kohn T."/>
            <person name="Peeters S.H."/>
            <person name="Heuer A."/>
            <person name="Rast P."/>
            <person name="Oberbeckmann S."/>
            <person name="Bunk B."/>
            <person name="Jeske O."/>
            <person name="Meyerdierks A."/>
            <person name="Storesund J.E."/>
            <person name="Kallscheuer N."/>
            <person name="Luecker S."/>
            <person name="Lage O.M."/>
            <person name="Pohl T."/>
            <person name="Merkel B.J."/>
            <person name="Hornburger P."/>
            <person name="Mueller R.-W."/>
            <person name="Bruemmer F."/>
            <person name="Labrenz M."/>
            <person name="Spormann A.M."/>
            <person name="Op den Camp H."/>
            <person name="Overmann J."/>
            <person name="Amann R."/>
            <person name="Jetten M.S.M."/>
            <person name="Mascher T."/>
            <person name="Medema M.H."/>
            <person name="Devos D.P."/>
            <person name="Kaster A.-K."/>
            <person name="Ovreas L."/>
            <person name="Rohde M."/>
            <person name="Galperin M.Y."/>
            <person name="Jogler C."/>
        </authorList>
    </citation>
    <scope>NUCLEOTIDE SEQUENCE [LARGE SCALE GENOMIC DNA]</scope>
    <source>
        <strain evidence="3 4">K23_9</strain>
    </source>
</reference>
<dbReference type="SUPFAM" id="SSF56731">
    <property type="entry name" value="DNA primase core"/>
    <property type="match status" value="1"/>
</dbReference>
<dbReference type="SMART" id="SM00778">
    <property type="entry name" value="Prim_Zn_Ribbon"/>
    <property type="match status" value="1"/>
</dbReference>
<dbReference type="OrthoDB" id="286509at2"/>
<dbReference type="AlphaFoldDB" id="A0A517P136"/>
<dbReference type="SUPFAM" id="SSF57783">
    <property type="entry name" value="Zinc beta-ribbon"/>
    <property type="match status" value="1"/>
</dbReference>
<dbReference type="GO" id="GO:0008270">
    <property type="term" value="F:zinc ion binding"/>
    <property type="evidence" value="ECO:0007669"/>
    <property type="project" value="InterPro"/>
</dbReference>
<proteinExistence type="predicted"/>
<dbReference type="CDD" id="cd00188">
    <property type="entry name" value="TOPRIM"/>
    <property type="match status" value="1"/>
</dbReference>
<gene>
    <name evidence="3" type="ORF">K239x_50680</name>
</gene>
<evidence type="ECO:0000313" key="3">
    <source>
        <dbReference type="EMBL" id="QDT13053.1"/>
    </source>
</evidence>
<dbReference type="RefSeq" id="WP_145420852.1">
    <property type="nucleotide sequence ID" value="NZ_CP036526.1"/>
</dbReference>
<dbReference type="Proteomes" id="UP000319817">
    <property type="component" value="Chromosome"/>
</dbReference>
<dbReference type="EMBL" id="CP036526">
    <property type="protein sequence ID" value="QDT13053.1"/>
    <property type="molecule type" value="Genomic_DNA"/>
</dbReference>
<keyword evidence="3" id="KW-0067">ATP-binding</keyword>
<feature type="domain" description="Toprim" evidence="2">
    <location>
        <begin position="227"/>
        <end position="311"/>
    </location>
</feature>
<dbReference type="Pfam" id="PF08273">
    <property type="entry name" value="Zn_Ribbon_Prim"/>
    <property type="match status" value="1"/>
</dbReference>
<protein>
    <submittedName>
        <fullName evidence="3">Zinc-binding domain of primase-helicase</fullName>
    </submittedName>
</protein>
<evidence type="ECO:0000313" key="4">
    <source>
        <dbReference type="Proteomes" id="UP000319817"/>
    </source>
</evidence>
<keyword evidence="3" id="KW-0378">Hydrolase</keyword>
<organism evidence="3 4">
    <name type="scientific">Stieleria marina</name>
    <dbReference type="NCBI Taxonomy" id="1930275"/>
    <lineage>
        <taxon>Bacteria</taxon>
        <taxon>Pseudomonadati</taxon>
        <taxon>Planctomycetota</taxon>
        <taxon>Planctomycetia</taxon>
        <taxon>Pirellulales</taxon>
        <taxon>Pirellulaceae</taxon>
        <taxon>Stieleria</taxon>
    </lineage>
</organism>
<dbReference type="Gene3D" id="3.40.1360.10">
    <property type="match status" value="1"/>
</dbReference>
<evidence type="ECO:0000259" key="2">
    <source>
        <dbReference type="PROSITE" id="PS50880"/>
    </source>
</evidence>
<dbReference type="GO" id="GO:0004386">
    <property type="term" value="F:helicase activity"/>
    <property type="evidence" value="ECO:0007669"/>
    <property type="project" value="UniProtKB-KW"/>
</dbReference>